<evidence type="ECO:0000313" key="7">
    <source>
        <dbReference type="EMBL" id="ERK50826.1"/>
    </source>
</evidence>
<dbReference type="InterPro" id="IPR023271">
    <property type="entry name" value="Aquaporin-like"/>
</dbReference>
<evidence type="ECO:0000256" key="2">
    <source>
        <dbReference type="ARBA" id="ARBA00022692"/>
    </source>
</evidence>
<protein>
    <submittedName>
        <fullName evidence="7">Putative formate transporter FocA</fullName>
    </submittedName>
</protein>
<name>U2Q374_EUBRA</name>
<dbReference type="AlphaFoldDB" id="U2Q374"/>
<dbReference type="Pfam" id="PF01226">
    <property type="entry name" value="Form_Nir_trans"/>
    <property type="match status" value="1"/>
</dbReference>
<dbReference type="InterPro" id="IPR000292">
    <property type="entry name" value="For/NO2_transpt"/>
</dbReference>
<proteinExistence type="inferred from homology"/>
<evidence type="ECO:0000256" key="3">
    <source>
        <dbReference type="ARBA" id="ARBA00022989"/>
    </source>
</evidence>
<feature type="transmembrane region" description="Helical" evidence="6">
    <location>
        <begin position="78"/>
        <end position="98"/>
    </location>
</feature>
<organism evidence="7 8">
    <name type="scientific">Eubacterium ramulus ATCC 29099</name>
    <dbReference type="NCBI Taxonomy" id="1256908"/>
    <lineage>
        <taxon>Bacteria</taxon>
        <taxon>Bacillati</taxon>
        <taxon>Bacillota</taxon>
        <taxon>Clostridia</taxon>
        <taxon>Eubacteriales</taxon>
        <taxon>Eubacteriaceae</taxon>
        <taxon>Eubacterium</taxon>
    </lineage>
</organism>
<dbReference type="GO" id="GO:0015499">
    <property type="term" value="F:formate transmembrane transporter activity"/>
    <property type="evidence" value="ECO:0007669"/>
    <property type="project" value="TreeGrafter"/>
</dbReference>
<dbReference type="HOGENOM" id="CLU_036896_3_0_9"/>
<evidence type="ECO:0000313" key="8">
    <source>
        <dbReference type="Proteomes" id="UP000016608"/>
    </source>
</evidence>
<evidence type="ECO:0000256" key="1">
    <source>
        <dbReference type="ARBA" id="ARBA00004141"/>
    </source>
</evidence>
<feature type="transmembrane region" description="Helical" evidence="6">
    <location>
        <begin position="250"/>
        <end position="272"/>
    </location>
</feature>
<dbReference type="eggNOG" id="COG2116">
    <property type="taxonomic scope" value="Bacteria"/>
</dbReference>
<comment type="caution">
    <text evidence="7">The sequence shown here is derived from an EMBL/GenBank/DDBJ whole genome shotgun (WGS) entry which is preliminary data.</text>
</comment>
<dbReference type="PANTHER" id="PTHR30520:SF6">
    <property type="entry name" value="FORMATE_NITRATE FAMILY TRANSPORTER (EUROFUNG)"/>
    <property type="match status" value="1"/>
</dbReference>
<dbReference type="GO" id="GO:0005886">
    <property type="term" value="C:plasma membrane"/>
    <property type="evidence" value="ECO:0007669"/>
    <property type="project" value="TreeGrafter"/>
</dbReference>
<sequence>MGGIIMNFFTPAEVAQNYIATGKSKVNTPIPKMIILAILAGAFIGFGGVGATTVAVSITEPSLGKFIGACVFPGGLTMVLIAGSELFTGNCLLTIPLLEKEITVSQMLKNWVIVYIGNLIGGILVGAGVAFSHQPSLFGNGMAVSVLSTAVSKCSMPFSDAFIKGILCNFLVCTAVWISFAAKEVVSKIVGLFFPIMMFVLCGFEHSIANMYYISAGLFAKTNAAYVQAATDAGVDLTNLTWGNFFGKNLLPVSLGNIIGGAVCIGCVYWFIYLRKNKADA</sequence>
<dbReference type="InterPro" id="IPR024002">
    <property type="entry name" value="For/NO2_transpt_CS"/>
</dbReference>
<feature type="transmembrane region" description="Helical" evidence="6">
    <location>
        <begin position="33"/>
        <end position="58"/>
    </location>
</feature>
<evidence type="ECO:0000256" key="5">
    <source>
        <dbReference type="ARBA" id="ARBA00049660"/>
    </source>
</evidence>
<dbReference type="PROSITE" id="PS01005">
    <property type="entry name" value="FORMATE_NITRITE_TP_1"/>
    <property type="match status" value="1"/>
</dbReference>
<feature type="transmembrane region" description="Helical" evidence="6">
    <location>
        <begin position="161"/>
        <end position="180"/>
    </location>
</feature>
<feature type="transmembrane region" description="Helical" evidence="6">
    <location>
        <begin position="186"/>
        <end position="204"/>
    </location>
</feature>
<keyword evidence="4 6" id="KW-0472">Membrane</keyword>
<dbReference type="Gene3D" id="1.20.1080.10">
    <property type="entry name" value="Glycerol uptake facilitator protein"/>
    <property type="match status" value="1"/>
</dbReference>
<keyword evidence="8" id="KW-1185">Reference proteome</keyword>
<dbReference type="Proteomes" id="UP000016608">
    <property type="component" value="Unassembled WGS sequence"/>
</dbReference>
<dbReference type="PANTHER" id="PTHR30520">
    <property type="entry name" value="FORMATE TRANSPORTER-RELATED"/>
    <property type="match status" value="1"/>
</dbReference>
<keyword evidence="2 6" id="KW-0812">Transmembrane</keyword>
<dbReference type="PATRIC" id="fig|1256908.3.peg.468"/>
<dbReference type="NCBIfam" id="TIGR00790">
    <property type="entry name" value="fnt"/>
    <property type="match status" value="1"/>
</dbReference>
<feature type="transmembrane region" description="Helical" evidence="6">
    <location>
        <begin position="110"/>
        <end position="131"/>
    </location>
</feature>
<comment type="similarity">
    <text evidence="5">Belongs to the FNT transporter (TC 1.A.16) family.</text>
</comment>
<keyword evidence="3 6" id="KW-1133">Transmembrane helix</keyword>
<reference evidence="7 8" key="1">
    <citation type="submission" date="2013-06" db="EMBL/GenBank/DDBJ databases">
        <authorList>
            <person name="Weinstock G."/>
            <person name="Sodergren E."/>
            <person name="Lobos E.A."/>
            <person name="Fulton L."/>
            <person name="Fulton R."/>
            <person name="Courtney L."/>
            <person name="Fronick C."/>
            <person name="O'Laughlin M."/>
            <person name="Godfrey J."/>
            <person name="Wilson R.M."/>
            <person name="Miner T."/>
            <person name="Farmer C."/>
            <person name="Delehaunty K."/>
            <person name="Cordes M."/>
            <person name="Minx P."/>
            <person name="Tomlinson C."/>
            <person name="Chen J."/>
            <person name="Wollam A."/>
            <person name="Pepin K.H."/>
            <person name="Bhonagiri V."/>
            <person name="Zhang X."/>
            <person name="Warren W."/>
            <person name="Mitreva M."/>
            <person name="Mardis E.R."/>
            <person name="Wilson R.K."/>
        </authorList>
    </citation>
    <scope>NUCLEOTIDE SEQUENCE [LARGE SCALE GENOMIC DNA]</scope>
    <source>
        <strain evidence="7 8">ATCC 29099</strain>
    </source>
</reference>
<comment type="subcellular location">
    <subcellularLocation>
        <location evidence="1">Membrane</location>
        <topology evidence="1">Multi-pass membrane protein</topology>
    </subcellularLocation>
</comment>
<accession>U2Q374</accession>
<evidence type="ECO:0000256" key="4">
    <source>
        <dbReference type="ARBA" id="ARBA00023136"/>
    </source>
</evidence>
<evidence type="ECO:0000256" key="6">
    <source>
        <dbReference type="SAM" id="Phobius"/>
    </source>
</evidence>
<dbReference type="EMBL" id="AWVJ01000040">
    <property type="protein sequence ID" value="ERK50826.1"/>
    <property type="molecule type" value="Genomic_DNA"/>
</dbReference>
<gene>
    <name evidence="7" type="ORF">HMPREF0373_00514</name>
</gene>